<evidence type="ECO:0000313" key="14">
    <source>
        <dbReference type="EMBL" id="MDT9598689.1"/>
    </source>
</evidence>
<feature type="signal peptide" evidence="12">
    <location>
        <begin position="1"/>
        <end position="24"/>
    </location>
</feature>
<keyword evidence="5 10" id="KW-0812">Transmembrane</keyword>
<keyword evidence="3 10" id="KW-1134">Transmembrane beta strand</keyword>
<dbReference type="PANTHER" id="PTHR47234">
    <property type="match status" value="1"/>
</dbReference>
<evidence type="ECO:0000256" key="8">
    <source>
        <dbReference type="ARBA" id="ARBA00023136"/>
    </source>
</evidence>
<evidence type="ECO:0000256" key="12">
    <source>
        <dbReference type="SAM" id="SignalP"/>
    </source>
</evidence>
<evidence type="ECO:0000256" key="5">
    <source>
        <dbReference type="ARBA" id="ARBA00022692"/>
    </source>
</evidence>
<accession>A0ABU3Q5J8</accession>
<evidence type="ECO:0000256" key="3">
    <source>
        <dbReference type="ARBA" id="ARBA00022452"/>
    </source>
</evidence>
<dbReference type="Pfam" id="PF00593">
    <property type="entry name" value="TonB_dep_Rec_b-barrel"/>
    <property type="match status" value="1"/>
</dbReference>
<dbReference type="SUPFAM" id="SSF56935">
    <property type="entry name" value="Porins"/>
    <property type="match status" value="1"/>
</dbReference>
<evidence type="ECO:0000256" key="7">
    <source>
        <dbReference type="ARBA" id="ARBA00023077"/>
    </source>
</evidence>
<feature type="domain" description="Secretin/TonB short N-terminal" evidence="13">
    <location>
        <begin position="56"/>
        <end position="107"/>
    </location>
</feature>
<comment type="caution">
    <text evidence="14">The sequence shown here is derived from an EMBL/GenBank/DDBJ whole genome shotgun (WGS) entry which is preliminary data.</text>
</comment>
<dbReference type="PROSITE" id="PS52016">
    <property type="entry name" value="TONB_DEPENDENT_REC_3"/>
    <property type="match status" value="1"/>
</dbReference>
<keyword evidence="4" id="KW-0406">Ion transport</keyword>
<protein>
    <submittedName>
        <fullName evidence="14">TonB-dependent receptor</fullName>
    </submittedName>
</protein>
<dbReference type="InterPro" id="IPR000531">
    <property type="entry name" value="Beta-barrel_TonB"/>
</dbReference>
<dbReference type="InterPro" id="IPR011662">
    <property type="entry name" value="Secretin/TonB_short_N"/>
</dbReference>
<keyword evidence="15" id="KW-1185">Reference proteome</keyword>
<evidence type="ECO:0000256" key="10">
    <source>
        <dbReference type="PROSITE-ProRule" id="PRU01360"/>
    </source>
</evidence>
<name>A0ABU3Q5J8_9SPHN</name>
<evidence type="ECO:0000256" key="1">
    <source>
        <dbReference type="ARBA" id="ARBA00004571"/>
    </source>
</evidence>
<dbReference type="SMART" id="SM00965">
    <property type="entry name" value="STN"/>
    <property type="match status" value="1"/>
</dbReference>
<proteinExistence type="inferred from homology"/>
<organism evidence="14 15">
    <name type="scientific">Sphingosinicella rhizophila</name>
    <dbReference type="NCBI Taxonomy" id="3050082"/>
    <lineage>
        <taxon>Bacteria</taxon>
        <taxon>Pseudomonadati</taxon>
        <taxon>Pseudomonadota</taxon>
        <taxon>Alphaproteobacteria</taxon>
        <taxon>Sphingomonadales</taxon>
        <taxon>Sphingosinicellaceae</taxon>
        <taxon>Sphingosinicella</taxon>
    </lineage>
</organism>
<keyword evidence="14" id="KW-0675">Receptor</keyword>
<evidence type="ECO:0000259" key="13">
    <source>
        <dbReference type="SMART" id="SM00965"/>
    </source>
</evidence>
<dbReference type="Gene3D" id="2.40.170.20">
    <property type="entry name" value="TonB-dependent receptor, beta-barrel domain"/>
    <property type="match status" value="1"/>
</dbReference>
<comment type="similarity">
    <text evidence="10 11">Belongs to the TonB-dependent receptor family.</text>
</comment>
<dbReference type="InterPro" id="IPR036942">
    <property type="entry name" value="Beta-barrel_TonB_sf"/>
</dbReference>
<dbReference type="InterPro" id="IPR037066">
    <property type="entry name" value="Plug_dom_sf"/>
</dbReference>
<evidence type="ECO:0000256" key="9">
    <source>
        <dbReference type="ARBA" id="ARBA00023237"/>
    </source>
</evidence>
<keyword evidence="6" id="KW-0408">Iron</keyword>
<dbReference type="InterPro" id="IPR012910">
    <property type="entry name" value="Plug_dom"/>
</dbReference>
<keyword evidence="2 10" id="KW-0813">Transport</keyword>
<evidence type="ECO:0000256" key="4">
    <source>
        <dbReference type="ARBA" id="ARBA00022496"/>
    </source>
</evidence>
<comment type="subcellular location">
    <subcellularLocation>
        <location evidence="1 10">Cell outer membrane</location>
        <topology evidence="1 10">Multi-pass membrane protein</topology>
    </subcellularLocation>
</comment>
<keyword evidence="12" id="KW-0732">Signal</keyword>
<keyword evidence="7 11" id="KW-0798">TonB box</keyword>
<dbReference type="Gene3D" id="3.55.50.30">
    <property type="match status" value="1"/>
</dbReference>
<keyword evidence="4" id="KW-0410">Iron transport</keyword>
<keyword evidence="9 10" id="KW-0998">Cell outer membrane</keyword>
<keyword evidence="8 10" id="KW-0472">Membrane</keyword>
<dbReference type="InterPro" id="IPR039426">
    <property type="entry name" value="TonB-dep_rcpt-like"/>
</dbReference>
<dbReference type="Gene3D" id="2.170.130.10">
    <property type="entry name" value="TonB-dependent receptor, plug domain"/>
    <property type="match status" value="1"/>
</dbReference>
<gene>
    <name evidence="14" type="ORF">RQX22_06995</name>
</gene>
<evidence type="ECO:0000256" key="11">
    <source>
        <dbReference type="RuleBase" id="RU003357"/>
    </source>
</evidence>
<dbReference type="EMBL" id="JAVUPU010000003">
    <property type="protein sequence ID" value="MDT9598689.1"/>
    <property type="molecule type" value="Genomic_DNA"/>
</dbReference>
<dbReference type="Proteomes" id="UP001259572">
    <property type="component" value="Unassembled WGS sequence"/>
</dbReference>
<sequence length="1090" mass="116750">MGVFRARYRDALLGTIAVVAMAQAAPSAAQQRTQRFDIAAQPAADALNEWARQAGSQIVFPYDKVQGRTTPAVRGNLTQRAALDRLLAPLDLRIASDRDGRVTLAAAEPEAENVTVPPGQGAPANALADNESAEIVVTGSRIRRDATEGVRPTQSVTTEAITDRGLLSVADAINLLPQIGQPETPRGQQGEAVGRNYINMFGLGSQRTLTLVNGRRFVTGNPVNGGSSSGNQVDLNNIPTLVIDRVEVVQATGAATYGSDAISGVINIILKEDFTGLLVDGQAGISSRGDYFNYAFRALGGVSFADGRGNIMVSYERSSNDGVAALDRPSTGRARQFAANPLNKTSSDGIPAQVPLDNRRAPEVTFGGLPFIANSFALNAIASIPDPNNPARRIPVQFASDGTLVPYDVGNVLTTFVSSGGDGYNFQKNLNLYTPLTRDTAYAVARFDLTDNVRLFSELSASWIKGTELANQALTVNVGLLAQPSGLISVNIDNPFLTDQARGILQDQGVTNFYLARGNLDLAANGRTDSRSSTKRIVLGLEGDFRIGNRDFFWNAAGSYGHTGGYTEHLSIVNQNFLYAVDAVRAPNGNIVCRVTLENPASSDPAITGCKPLNLFGEGAGSAEAIDYVNTEVRNDSDLYQTNFQANVGGDLFTLPAGMLKFAAGYEYRKERGKFVPNDAAQRGITRDGVIREVPGPGEPAAAYSVNEVYGEISVPLVGGDFTLPLVKALTIDGAARFVDNSQAGKDTAWNVGGRWTLADGIVVRGSISRTFRAPSIVELRLPRSQFRNRVNVDPCDKDRLSQGPNPSARQANCSALFQSLGLPANFQLDSVAEALAFPQTRGGNPDLKNETSDSWTVGVALEPPFIPGLSFTADYVSISIKDAIVSFDGTAILSNCLDADLPNPDTCALVQRGPTAQITEITTGFVNAGFINFRGISYTLAYRMRLAGEQRLNLSLDVLNTRRQEVSVSGLGFDLDPVAGEIAAPHWKGQFRISYINGPFQLNWFTNYVGSAAHDVKFTSEDLAPLKTGDYFKHDASIQFEIARNFAFRAGVNNIFDRQPDPLAIGSNAIGGTYDVLGRTFFAGATMRF</sequence>
<feature type="chain" id="PRO_5046786084" evidence="12">
    <location>
        <begin position="25"/>
        <end position="1090"/>
    </location>
</feature>
<evidence type="ECO:0000313" key="15">
    <source>
        <dbReference type="Proteomes" id="UP001259572"/>
    </source>
</evidence>
<dbReference type="Pfam" id="PF07715">
    <property type="entry name" value="Plug"/>
    <property type="match status" value="1"/>
</dbReference>
<reference evidence="14 15" key="1">
    <citation type="submission" date="2023-05" db="EMBL/GenBank/DDBJ databases">
        <authorList>
            <person name="Guo Y."/>
        </authorList>
    </citation>
    <scope>NUCLEOTIDE SEQUENCE [LARGE SCALE GENOMIC DNA]</scope>
    <source>
        <strain evidence="14 15">GR2756</strain>
    </source>
</reference>
<evidence type="ECO:0000256" key="6">
    <source>
        <dbReference type="ARBA" id="ARBA00023004"/>
    </source>
</evidence>
<evidence type="ECO:0000256" key="2">
    <source>
        <dbReference type="ARBA" id="ARBA00022448"/>
    </source>
</evidence>
<dbReference type="PANTHER" id="PTHR47234:SF2">
    <property type="entry name" value="TONB-DEPENDENT RECEPTOR"/>
    <property type="match status" value="1"/>
</dbReference>